<organism evidence="3 5">
    <name type="scientific">Vanilla planifolia</name>
    <name type="common">Vanilla</name>
    <dbReference type="NCBI Taxonomy" id="51239"/>
    <lineage>
        <taxon>Eukaryota</taxon>
        <taxon>Viridiplantae</taxon>
        <taxon>Streptophyta</taxon>
        <taxon>Embryophyta</taxon>
        <taxon>Tracheophyta</taxon>
        <taxon>Spermatophyta</taxon>
        <taxon>Magnoliopsida</taxon>
        <taxon>Liliopsida</taxon>
        <taxon>Asparagales</taxon>
        <taxon>Orchidaceae</taxon>
        <taxon>Vanilloideae</taxon>
        <taxon>Vanilleae</taxon>
        <taxon>Vanilla</taxon>
    </lineage>
</organism>
<dbReference type="EMBL" id="JADCNM010000005">
    <property type="protein sequence ID" value="KAG0483310.1"/>
    <property type="molecule type" value="Genomic_DNA"/>
</dbReference>
<accession>A0A835V4D7</accession>
<protein>
    <submittedName>
        <fullName evidence="3">Uncharacterized protein</fullName>
    </submittedName>
</protein>
<dbReference type="Proteomes" id="UP000639772">
    <property type="component" value="Unassembled WGS sequence"/>
</dbReference>
<proteinExistence type="predicted"/>
<dbReference type="AlphaFoldDB" id="A0A835V4D7"/>
<name>A0A835V4D7_VANPL</name>
<feature type="region of interest" description="Disordered" evidence="1">
    <location>
        <begin position="170"/>
        <end position="204"/>
    </location>
</feature>
<reference evidence="4 5" key="1">
    <citation type="journal article" date="2020" name="Nat. Food">
        <title>A phased Vanilla planifolia genome enables genetic improvement of flavour and production.</title>
        <authorList>
            <person name="Hasing T."/>
            <person name="Tang H."/>
            <person name="Brym M."/>
            <person name="Khazi F."/>
            <person name="Huang T."/>
            <person name="Chambers A.H."/>
        </authorList>
    </citation>
    <scope>NUCLEOTIDE SEQUENCE [LARGE SCALE GENOMIC DNA]</scope>
    <source>
        <tissue evidence="3">Leaf</tissue>
    </source>
</reference>
<evidence type="ECO:0000313" key="3">
    <source>
        <dbReference type="EMBL" id="KAG0483310.1"/>
    </source>
</evidence>
<dbReference type="Proteomes" id="UP000636800">
    <property type="component" value="Chromosome 5"/>
</dbReference>
<evidence type="ECO:0000313" key="5">
    <source>
        <dbReference type="Proteomes" id="UP000639772"/>
    </source>
</evidence>
<evidence type="ECO:0000256" key="1">
    <source>
        <dbReference type="SAM" id="MobiDB-lite"/>
    </source>
</evidence>
<dbReference type="EMBL" id="JADCNL010000005">
    <property type="protein sequence ID" value="KAG0480844.1"/>
    <property type="molecule type" value="Genomic_DNA"/>
</dbReference>
<sequence length="204" mass="22559">MACKGDQQGLQKLNLLGLYHSLLQKLAHPIWWLNRLRSQTRCSVLRSHVLLSLPIRNVGCNSAIELLLENLPCLILVMIDHHNPEVHIHILHAILEVKVVNDVDQRRVQCLGLTMDLCRSAGAILQVYPIMTPSGGDFFLPDGPKLWQAVRISATHGVLEKFRTSCSLTSGDGSIGTRRRRGIPPTRRTVGHAGHSGRSQPPGS</sequence>
<comment type="caution">
    <text evidence="3">The sequence shown here is derived from an EMBL/GenBank/DDBJ whole genome shotgun (WGS) entry which is preliminary data.</text>
</comment>
<gene>
    <name evidence="3" type="ORF">HPP92_011394</name>
    <name evidence="2" type="ORF">HPP92_011702</name>
</gene>
<evidence type="ECO:0000313" key="4">
    <source>
        <dbReference type="Proteomes" id="UP000636800"/>
    </source>
</evidence>
<keyword evidence="4" id="KW-1185">Reference proteome</keyword>
<evidence type="ECO:0000313" key="2">
    <source>
        <dbReference type="EMBL" id="KAG0480844.1"/>
    </source>
</evidence>